<reference evidence="1 2" key="1">
    <citation type="submission" date="2020-07" db="EMBL/GenBank/DDBJ databases">
        <title>Complete genome and description of Chryseobacterium manosquense strain Marseille-Q2069 sp. nov.</title>
        <authorList>
            <person name="Boxberger M."/>
        </authorList>
    </citation>
    <scope>NUCLEOTIDE SEQUENCE [LARGE SCALE GENOMIC DNA]</scope>
    <source>
        <strain evidence="1 2">Marseille-Q2069</strain>
    </source>
</reference>
<accession>A0A7H1DU65</accession>
<dbReference type="RefSeq" id="WP_188320564.1">
    <property type="nucleotide sequence ID" value="NZ_CP060203.1"/>
</dbReference>
<protein>
    <recommendedName>
        <fullName evidence="3">Lipoprotein</fullName>
    </recommendedName>
</protein>
<dbReference type="AlphaFoldDB" id="A0A7H1DU65"/>
<name>A0A7H1DU65_9FLAO</name>
<evidence type="ECO:0000313" key="2">
    <source>
        <dbReference type="Proteomes" id="UP000516438"/>
    </source>
</evidence>
<keyword evidence="2" id="KW-1185">Reference proteome</keyword>
<evidence type="ECO:0000313" key="1">
    <source>
        <dbReference type="EMBL" id="QNS40523.1"/>
    </source>
</evidence>
<organism evidence="1 2">
    <name type="scientific">Chryseobacterium manosquense</name>
    <dbReference type="NCBI Taxonomy" id="2754694"/>
    <lineage>
        <taxon>Bacteria</taxon>
        <taxon>Pseudomonadati</taxon>
        <taxon>Bacteroidota</taxon>
        <taxon>Flavobacteriia</taxon>
        <taxon>Flavobacteriales</taxon>
        <taxon>Weeksellaceae</taxon>
        <taxon>Chryseobacterium group</taxon>
        <taxon>Chryseobacterium</taxon>
    </lineage>
</organism>
<dbReference type="Proteomes" id="UP000516438">
    <property type="component" value="Chromosome"/>
</dbReference>
<gene>
    <name evidence="1" type="ORF">H0S70_09000</name>
</gene>
<proteinExistence type="predicted"/>
<dbReference type="PROSITE" id="PS51257">
    <property type="entry name" value="PROKAR_LIPOPROTEIN"/>
    <property type="match status" value="1"/>
</dbReference>
<dbReference type="KEGG" id="cmaq:H0S70_09000"/>
<sequence>MNILKTLLISSFASLTIIACKKDGKTKSMDFAELKKELNLSDVKSKKFDEITTKYSKIQEDNYNAATANGKQMDRIALLSKQEKVREQQALEMATVLTPEEMVKFNSYVDKNSRKRPRYNDQLLTKIKTNAELTDEEFQVVNAANDAFEKAFSDAHDIYHGNNELAEEYWQKFDNQRKAAIKSALPAEKYQKFEETVKEIQFKGRE</sequence>
<dbReference type="EMBL" id="CP060203">
    <property type="protein sequence ID" value="QNS40523.1"/>
    <property type="molecule type" value="Genomic_DNA"/>
</dbReference>
<evidence type="ECO:0008006" key="3">
    <source>
        <dbReference type="Google" id="ProtNLM"/>
    </source>
</evidence>